<evidence type="ECO:0000313" key="1">
    <source>
        <dbReference type="Proteomes" id="UP000887577"/>
    </source>
</evidence>
<reference evidence="2" key="1">
    <citation type="submission" date="2022-11" db="UniProtKB">
        <authorList>
            <consortium name="WormBaseParasite"/>
        </authorList>
    </citation>
    <scope>IDENTIFICATION</scope>
</reference>
<keyword evidence="1" id="KW-1185">Reference proteome</keyword>
<organism evidence="1 2">
    <name type="scientific">Panagrolaimus superbus</name>
    <dbReference type="NCBI Taxonomy" id="310955"/>
    <lineage>
        <taxon>Eukaryota</taxon>
        <taxon>Metazoa</taxon>
        <taxon>Ecdysozoa</taxon>
        <taxon>Nematoda</taxon>
        <taxon>Chromadorea</taxon>
        <taxon>Rhabditida</taxon>
        <taxon>Tylenchina</taxon>
        <taxon>Panagrolaimomorpha</taxon>
        <taxon>Panagrolaimoidea</taxon>
        <taxon>Panagrolaimidae</taxon>
        <taxon>Panagrolaimus</taxon>
    </lineage>
</organism>
<dbReference type="WBParaSite" id="PSU_v2.g9904.t1">
    <property type="protein sequence ID" value="PSU_v2.g9904.t1"/>
    <property type="gene ID" value="PSU_v2.g9904"/>
</dbReference>
<proteinExistence type="predicted"/>
<dbReference type="Proteomes" id="UP000887577">
    <property type="component" value="Unplaced"/>
</dbReference>
<evidence type="ECO:0000313" key="2">
    <source>
        <dbReference type="WBParaSite" id="PSU_v2.g9904.t1"/>
    </source>
</evidence>
<dbReference type="AlphaFoldDB" id="A0A914ZC58"/>
<sequence length="137" mass="16190">MSLGAALTEFITTDKLFSWKIDNFDSITKENLQVLEYTEECFSMLYENRKQIVTRHYYLLKSPSMTSIHPNDGVKYTATLSLKYEYFPGTPTIVFESSPSIQKTRFFYHINDDTVMKEWTDEFEWSILDNFKGYLLT</sequence>
<protein>
    <submittedName>
        <fullName evidence="2">Uncharacterized protein</fullName>
    </submittedName>
</protein>
<name>A0A914ZC58_9BILA</name>
<accession>A0A914ZC58</accession>